<dbReference type="EMBL" id="VORW01000011">
    <property type="protein sequence ID" value="TXE07993.1"/>
    <property type="molecule type" value="Genomic_DNA"/>
</dbReference>
<protein>
    <submittedName>
        <fullName evidence="7">Methyltransferase</fullName>
    </submittedName>
</protein>
<dbReference type="OrthoDB" id="9766840at2"/>
<dbReference type="PANTHER" id="PTHR11746">
    <property type="entry name" value="O-METHYLTRANSFERASE"/>
    <property type="match status" value="1"/>
</dbReference>
<evidence type="ECO:0000256" key="4">
    <source>
        <dbReference type="PIRSR" id="PIRSR005739-1"/>
    </source>
</evidence>
<dbReference type="InterPro" id="IPR029063">
    <property type="entry name" value="SAM-dependent_MTases_sf"/>
</dbReference>
<dbReference type="PIRSF" id="PIRSF005739">
    <property type="entry name" value="O-mtase"/>
    <property type="match status" value="1"/>
</dbReference>
<comment type="caution">
    <text evidence="7">The sequence shown here is derived from an EMBL/GenBank/DDBJ whole genome shotgun (WGS) entry which is preliminary data.</text>
</comment>
<dbReference type="InterPro" id="IPR001077">
    <property type="entry name" value="COMT_C"/>
</dbReference>
<evidence type="ECO:0000313" key="7">
    <source>
        <dbReference type="EMBL" id="TXE07993.1"/>
    </source>
</evidence>
<dbReference type="SUPFAM" id="SSF53335">
    <property type="entry name" value="S-adenosyl-L-methionine-dependent methyltransferases"/>
    <property type="match status" value="1"/>
</dbReference>
<name>A0A5C7AKB0_9BACT</name>
<evidence type="ECO:0000256" key="3">
    <source>
        <dbReference type="ARBA" id="ARBA00022691"/>
    </source>
</evidence>
<sequence length="346" mass="38601">MENTAQQPNPENILKIGSGFMACKVLLAAVDFQIFTKLAAHPDQSARALKSQLNLNCTDRHFFDFLDTLTGFGFLTRTGILEEAFYSNSLDTEVFLDKNKPSYIGGILEMMNKRLYGFWENLEEGLKTGTPQNEAKHGVNIFEEIYKDPEILENFVNGMTGVQLGNFMTFAKKFDFSPFKTLTDAGGSAGYLSLMVAKENPHMTCTSFDLPAIEPIARETIKKLHLEDRVKAKSGDFFVDPIPAADIIVMGNILHDWDESQKIQLLQKAYDTLPEGGVFVAIENIIDDDRSRNLFGMMMSLNMLIETPGGFDYTFKDFSKWAKSVGFKSCEIIPLAGPASAAIAYK</sequence>
<dbReference type="AlphaFoldDB" id="A0A5C7AKB0"/>
<proteinExistence type="predicted"/>
<dbReference type="RefSeq" id="WP_146918893.1">
    <property type="nucleotide sequence ID" value="NZ_VORW01000011.1"/>
</dbReference>
<evidence type="ECO:0000313" key="8">
    <source>
        <dbReference type="Proteomes" id="UP000321935"/>
    </source>
</evidence>
<gene>
    <name evidence="7" type="ORF">ESV85_14835</name>
</gene>
<dbReference type="GO" id="GO:0046983">
    <property type="term" value="F:protein dimerization activity"/>
    <property type="evidence" value="ECO:0007669"/>
    <property type="project" value="InterPro"/>
</dbReference>
<dbReference type="GO" id="GO:0008171">
    <property type="term" value="F:O-methyltransferase activity"/>
    <property type="evidence" value="ECO:0007669"/>
    <property type="project" value="InterPro"/>
</dbReference>
<dbReference type="Pfam" id="PF08100">
    <property type="entry name" value="Dimerisation"/>
    <property type="match status" value="1"/>
</dbReference>
<keyword evidence="2 7" id="KW-0808">Transferase</keyword>
<dbReference type="GO" id="GO:0032259">
    <property type="term" value="P:methylation"/>
    <property type="evidence" value="ECO:0007669"/>
    <property type="project" value="UniProtKB-KW"/>
</dbReference>
<keyword evidence="3" id="KW-0949">S-adenosyl-L-methionine</keyword>
<keyword evidence="1 7" id="KW-0489">Methyltransferase</keyword>
<reference evidence="7 8" key="1">
    <citation type="submission" date="2019-08" db="EMBL/GenBank/DDBJ databases">
        <title>Genomes sequence of Algoriphagus aquimarinus ACAM450.</title>
        <authorList>
            <person name="Bowman J.P."/>
        </authorList>
    </citation>
    <scope>NUCLEOTIDE SEQUENCE [LARGE SCALE GENOMIC DNA]</scope>
    <source>
        <strain evidence="7 8">ACAM 450</strain>
    </source>
</reference>
<evidence type="ECO:0000256" key="1">
    <source>
        <dbReference type="ARBA" id="ARBA00022603"/>
    </source>
</evidence>
<evidence type="ECO:0000259" key="5">
    <source>
        <dbReference type="Pfam" id="PF00891"/>
    </source>
</evidence>
<evidence type="ECO:0000256" key="2">
    <source>
        <dbReference type="ARBA" id="ARBA00022679"/>
    </source>
</evidence>
<feature type="active site" description="Proton acceptor" evidence="4">
    <location>
        <position position="255"/>
    </location>
</feature>
<dbReference type="Gene3D" id="1.10.10.10">
    <property type="entry name" value="Winged helix-like DNA-binding domain superfamily/Winged helix DNA-binding domain"/>
    <property type="match status" value="1"/>
</dbReference>
<feature type="domain" description="O-methyltransferase dimerisation" evidence="6">
    <location>
        <begin position="18"/>
        <end position="90"/>
    </location>
</feature>
<dbReference type="InterPro" id="IPR036388">
    <property type="entry name" value="WH-like_DNA-bd_sf"/>
</dbReference>
<dbReference type="InterPro" id="IPR016461">
    <property type="entry name" value="COMT-like"/>
</dbReference>
<dbReference type="Proteomes" id="UP000321935">
    <property type="component" value="Unassembled WGS sequence"/>
</dbReference>
<organism evidence="7 8">
    <name type="scientific">Algoriphagus aquimarinus</name>
    <dbReference type="NCBI Taxonomy" id="237018"/>
    <lineage>
        <taxon>Bacteria</taxon>
        <taxon>Pseudomonadati</taxon>
        <taxon>Bacteroidota</taxon>
        <taxon>Cytophagia</taxon>
        <taxon>Cytophagales</taxon>
        <taxon>Cyclobacteriaceae</taxon>
        <taxon>Algoriphagus</taxon>
    </lineage>
</organism>
<dbReference type="InterPro" id="IPR012967">
    <property type="entry name" value="COMT_dimerisation"/>
</dbReference>
<accession>A0A5C7AKB0</accession>
<dbReference type="Gene3D" id="3.40.50.150">
    <property type="entry name" value="Vaccinia Virus protein VP39"/>
    <property type="match status" value="1"/>
</dbReference>
<dbReference type="Pfam" id="PF00891">
    <property type="entry name" value="Methyltransf_2"/>
    <property type="match status" value="1"/>
</dbReference>
<dbReference type="PROSITE" id="PS51683">
    <property type="entry name" value="SAM_OMT_II"/>
    <property type="match status" value="1"/>
</dbReference>
<evidence type="ECO:0000259" key="6">
    <source>
        <dbReference type="Pfam" id="PF08100"/>
    </source>
</evidence>
<feature type="domain" description="O-methyltransferase C-terminal" evidence="5">
    <location>
        <begin position="119"/>
        <end position="328"/>
    </location>
</feature>